<feature type="compositionally biased region" description="Basic and acidic residues" evidence="1">
    <location>
        <begin position="33"/>
        <end position="44"/>
    </location>
</feature>
<evidence type="ECO:0000313" key="2">
    <source>
        <dbReference type="EMBL" id="MFA0567041.1"/>
    </source>
</evidence>
<feature type="region of interest" description="Disordered" evidence="1">
    <location>
        <begin position="149"/>
        <end position="247"/>
    </location>
</feature>
<dbReference type="InterPro" id="IPR021735">
    <property type="entry name" value="DUF3306"/>
</dbReference>
<feature type="region of interest" description="Disordered" evidence="1">
    <location>
        <begin position="1"/>
        <end position="70"/>
    </location>
</feature>
<feature type="compositionally biased region" description="Polar residues" evidence="1">
    <location>
        <begin position="58"/>
        <end position="70"/>
    </location>
</feature>
<keyword evidence="3" id="KW-1185">Reference proteome</keyword>
<gene>
    <name evidence="2" type="ORF">AB4566_01980</name>
</gene>
<dbReference type="RefSeq" id="WP_372264676.1">
    <property type="nucleotide sequence ID" value="NZ_JBFRUW010000003.1"/>
</dbReference>
<dbReference type="EMBL" id="JBFRUW010000003">
    <property type="protein sequence ID" value="MFA0567041.1"/>
    <property type="molecule type" value="Genomic_DNA"/>
</dbReference>
<feature type="compositionally biased region" description="Polar residues" evidence="1">
    <location>
        <begin position="21"/>
        <end position="31"/>
    </location>
</feature>
<feature type="compositionally biased region" description="Basic and acidic residues" evidence="1">
    <location>
        <begin position="156"/>
        <end position="176"/>
    </location>
</feature>
<reference evidence="2 3" key="1">
    <citation type="journal article" date="2024" name="ISME J.">
        <title>Tailless and filamentous prophages are predominant in marine Vibrio.</title>
        <authorList>
            <person name="Steensen K."/>
            <person name="Seneca J."/>
            <person name="Bartlau N."/>
            <person name="Yu X.A."/>
            <person name="Hussain F.A."/>
            <person name="Polz M.F."/>
        </authorList>
    </citation>
    <scope>NUCLEOTIDE SEQUENCE [LARGE SCALE GENOMIC DNA]</scope>
    <source>
        <strain evidence="2 3">10N.222.51.A1</strain>
    </source>
</reference>
<organism evidence="2 3">
    <name type="scientific">Vibrio gallaecicus</name>
    <dbReference type="NCBI Taxonomy" id="552386"/>
    <lineage>
        <taxon>Bacteria</taxon>
        <taxon>Pseudomonadati</taxon>
        <taxon>Pseudomonadota</taxon>
        <taxon>Gammaproteobacteria</taxon>
        <taxon>Vibrionales</taxon>
        <taxon>Vibrionaceae</taxon>
        <taxon>Vibrio</taxon>
    </lineage>
</organism>
<dbReference type="Pfam" id="PF11748">
    <property type="entry name" value="DUF3306"/>
    <property type="match status" value="1"/>
</dbReference>
<feature type="compositionally biased region" description="Polar residues" evidence="1">
    <location>
        <begin position="233"/>
        <end position="247"/>
    </location>
</feature>
<sequence length="247" mass="27188">MVNNFFSRWSQRKLDGDNPDSAVSQDTSNFQDESDKVNAEDKNLAADGVGTDKLATESVETTTSDENLSETEYLNDTSLEEVVEETSLAQLLASGAEAGAKKAAMRKLFLSGEFSEVDRLNDYDHDYSSVKSLTTEAASKLRNWVNEKLEEDEIAESERADANKEPVSNKESDSNDKLASNAEEDNTEEESLKEVDQEASNLEKSVEPLDQEASIEVSHAGAPDVDVPKSHVLDNQQFNQEKVSIGK</sequence>
<evidence type="ECO:0000313" key="3">
    <source>
        <dbReference type="Proteomes" id="UP001570417"/>
    </source>
</evidence>
<accession>A0ABV4N7B6</accession>
<dbReference type="Proteomes" id="UP001570417">
    <property type="component" value="Unassembled WGS sequence"/>
</dbReference>
<proteinExistence type="predicted"/>
<comment type="caution">
    <text evidence="2">The sequence shown here is derived from an EMBL/GenBank/DDBJ whole genome shotgun (WGS) entry which is preliminary data.</text>
</comment>
<name>A0ABV4N7B6_9VIBR</name>
<protein>
    <submittedName>
        <fullName evidence="2">DUF3306 domain-containing protein</fullName>
    </submittedName>
</protein>
<evidence type="ECO:0000256" key="1">
    <source>
        <dbReference type="SAM" id="MobiDB-lite"/>
    </source>
</evidence>